<feature type="domain" description="RING-type" evidence="4">
    <location>
        <begin position="650"/>
        <end position="692"/>
    </location>
</feature>
<dbReference type="Gene3D" id="1.25.40.20">
    <property type="entry name" value="Ankyrin repeat-containing domain"/>
    <property type="match status" value="1"/>
</dbReference>
<dbReference type="AlphaFoldDB" id="G0TRP9"/>
<dbReference type="Pfam" id="PF13920">
    <property type="entry name" value="zf-C3HC4_3"/>
    <property type="match status" value="1"/>
</dbReference>
<sequence length="702" mass="76622">MSSVGRSTLEGQYYAMTGDNNALREWLRAHPDCLNKCTPDAPHTLVYMAVVRGHIETVRMLVNEFGADLSISCGALGDTCLHAAVQRSDVELLSFLMISGAPLKANAIGKFPQDMLEGAALQSPEGKQCLGILSTHYRFSGQPAASSGTENKTLSKSCAKSGAGEMRDLISKLSISQGDSCVVEGEWPKAGPVSTKWPQHVVQEEVVGVPSSSRGQPSVDCGVANAGAAILRGMRKFSENDRLPYDMEVFRRRYGNGFEYSETTRHYQIRGLLPYSFKGVVYYTPIIFVLAKPRAGGVEESQRSAVLQYRALIDRNGMAQFSISRRARYIDPNTAAIIPSISDTMYRTFIEFVEKVVISNFENVPPLTANAEHSINAQVEGPLFAPSLTTHGRRIRILRDLSLFCDSTFSYDSVTHAITGFIPILVDVQLKYQNGECVLLGTENTSNRVVTGEGASQRVLAMDMPVRLPFKMQFGTNGRYNTAPCLYLTNATRCTAESQLNYAFLAEIVSDSATGEVSMESLASLKSWQDHGSVKKVLEDLQNVALQLLLRYCKKNRIPANPPARSSERTSSQCERSLGGNRERAVKSSSVASSENVSAVVANGANDRPKHSEEASCRATAPPTAGPSRVPTMDGRMPLSTVEANILKKCLVCLEADKTMVLLPCMHLLLCHSCADVYKDRLSDGLLCLACRKPVEGVSRLQ</sequence>
<accession>G0TRP9</accession>
<evidence type="ECO:0000256" key="3">
    <source>
        <dbReference type="SAM" id="MobiDB-lite"/>
    </source>
</evidence>
<dbReference type="OMA" id="NDRITWF"/>
<proteinExistence type="predicted"/>
<dbReference type="InterPro" id="IPR036770">
    <property type="entry name" value="Ankyrin_rpt-contain_sf"/>
</dbReference>
<dbReference type="GO" id="GO:0008270">
    <property type="term" value="F:zinc ion binding"/>
    <property type="evidence" value="ECO:0007669"/>
    <property type="project" value="UniProtKB-KW"/>
</dbReference>
<organism evidence="5">
    <name type="scientific">Trypanosoma vivax (strain Y486)</name>
    <dbReference type="NCBI Taxonomy" id="1055687"/>
    <lineage>
        <taxon>Eukaryota</taxon>
        <taxon>Discoba</taxon>
        <taxon>Euglenozoa</taxon>
        <taxon>Kinetoplastea</taxon>
        <taxon>Metakinetoplastina</taxon>
        <taxon>Trypanosomatida</taxon>
        <taxon>Trypanosomatidae</taxon>
        <taxon>Trypanosoma</taxon>
        <taxon>Duttonella</taxon>
    </lineage>
</organism>
<evidence type="ECO:0000256" key="2">
    <source>
        <dbReference type="PROSITE-ProRule" id="PRU00175"/>
    </source>
</evidence>
<name>G0TRP9_TRYVY</name>
<evidence type="ECO:0000259" key="4">
    <source>
        <dbReference type="PROSITE" id="PS50089"/>
    </source>
</evidence>
<evidence type="ECO:0000256" key="1">
    <source>
        <dbReference type="PROSITE-ProRule" id="PRU00023"/>
    </source>
</evidence>
<feature type="compositionally biased region" description="Low complexity" evidence="3">
    <location>
        <begin position="587"/>
        <end position="606"/>
    </location>
</feature>
<keyword evidence="2" id="KW-0479">Metal-binding</keyword>
<gene>
    <name evidence="5" type="ORF">TVY486_0200390</name>
</gene>
<dbReference type="SMART" id="SM00248">
    <property type="entry name" value="ANK"/>
    <property type="match status" value="2"/>
</dbReference>
<protein>
    <recommendedName>
        <fullName evidence="4">RING-type domain-containing protein</fullName>
    </recommendedName>
</protein>
<dbReference type="SMART" id="SM00184">
    <property type="entry name" value="RING"/>
    <property type="match status" value="1"/>
</dbReference>
<keyword evidence="2" id="KW-0863">Zinc-finger</keyword>
<dbReference type="EMBL" id="HE573018">
    <property type="protein sequence ID" value="CCC46620.1"/>
    <property type="molecule type" value="Genomic_DNA"/>
</dbReference>
<evidence type="ECO:0000313" key="5">
    <source>
        <dbReference type="EMBL" id="CCC46620.1"/>
    </source>
</evidence>
<dbReference type="PROSITE" id="PS50297">
    <property type="entry name" value="ANK_REP_REGION"/>
    <property type="match status" value="1"/>
</dbReference>
<dbReference type="PROSITE" id="PS50088">
    <property type="entry name" value="ANK_REPEAT"/>
    <property type="match status" value="1"/>
</dbReference>
<feature type="compositionally biased region" description="Basic and acidic residues" evidence="3">
    <location>
        <begin position="607"/>
        <end position="616"/>
    </location>
</feature>
<dbReference type="SUPFAM" id="SSF57850">
    <property type="entry name" value="RING/U-box"/>
    <property type="match status" value="1"/>
</dbReference>
<dbReference type="Pfam" id="PF13637">
    <property type="entry name" value="Ank_4"/>
    <property type="match status" value="1"/>
</dbReference>
<dbReference type="SUPFAM" id="SSF48403">
    <property type="entry name" value="Ankyrin repeat"/>
    <property type="match status" value="1"/>
</dbReference>
<feature type="repeat" description="ANK" evidence="1">
    <location>
        <begin position="76"/>
        <end position="108"/>
    </location>
</feature>
<dbReference type="InterPro" id="IPR001841">
    <property type="entry name" value="Znf_RING"/>
</dbReference>
<dbReference type="VEuPathDB" id="TriTrypDB:TvY486_0200390"/>
<keyword evidence="2" id="KW-0862">Zinc</keyword>
<reference evidence="5" key="1">
    <citation type="journal article" date="2012" name="Proc. Natl. Acad. Sci. U.S.A.">
        <title>Antigenic diversity is generated by distinct evolutionary mechanisms in African trypanosome species.</title>
        <authorList>
            <person name="Jackson A.P."/>
            <person name="Berry A."/>
            <person name="Aslett M."/>
            <person name="Allison H.C."/>
            <person name="Burton P."/>
            <person name="Vavrova-Anderson J."/>
            <person name="Brown R."/>
            <person name="Browne H."/>
            <person name="Corton N."/>
            <person name="Hauser H."/>
            <person name="Gamble J."/>
            <person name="Gilderthorp R."/>
            <person name="Marcello L."/>
            <person name="McQuillan J."/>
            <person name="Otto T.D."/>
            <person name="Quail M.A."/>
            <person name="Sanders M.J."/>
            <person name="van Tonder A."/>
            <person name="Ginger M.L."/>
            <person name="Field M.C."/>
            <person name="Barry J.D."/>
            <person name="Hertz-Fowler C."/>
            <person name="Berriman M."/>
        </authorList>
    </citation>
    <scope>NUCLEOTIDE SEQUENCE</scope>
    <source>
        <strain evidence="5">Y486</strain>
    </source>
</reference>
<dbReference type="PROSITE" id="PS50089">
    <property type="entry name" value="ZF_RING_2"/>
    <property type="match status" value="1"/>
</dbReference>
<dbReference type="InterPro" id="IPR013083">
    <property type="entry name" value="Znf_RING/FYVE/PHD"/>
</dbReference>
<dbReference type="InterPro" id="IPR002110">
    <property type="entry name" value="Ankyrin_rpt"/>
</dbReference>
<keyword evidence="1" id="KW-0040">ANK repeat</keyword>
<dbReference type="Gene3D" id="3.30.40.10">
    <property type="entry name" value="Zinc/RING finger domain, C3HC4 (zinc finger)"/>
    <property type="match status" value="1"/>
</dbReference>
<feature type="region of interest" description="Disordered" evidence="3">
    <location>
        <begin position="559"/>
        <end position="634"/>
    </location>
</feature>